<accession>C2XUX0</accession>
<reference evidence="1" key="1">
    <citation type="journal article" date="2012" name="Genome Res.">
        <title>Genomic characterization of the Bacillus cereus sensu lato species: Backdrop to the evolution of Bacillus anthracis.</title>
        <authorList>
            <person name="Zwick M.E."/>
            <person name="Joseph S.J."/>
            <person name="Didelot X."/>
            <person name="Chen P.E."/>
            <person name="Bishop-Lilly K.A."/>
            <person name="Stewart A.C."/>
            <person name="Willner K."/>
            <person name="Nolan N."/>
            <person name="Lentz S."/>
            <person name="Thomason M.K."/>
            <person name="Sozhamannan S."/>
            <person name="Mateczun A.J."/>
            <person name="Du L."/>
            <person name="Read T.D."/>
        </authorList>
    </citation>
    <scope>NUCLEOTIDE SEQUENCE [LARGE SCALE GENOMIC DNA]</scope>
    <source>
        <strain evidence="1">AH603</strain>
    </source>
</reference>
<name>C2XUX0_BACMY</name>
<gene>
    <name evidence="1" type="ORF">bcere0026_24910</name>
</gene>
<dbReference type="AlphaFoldDB" id="C2XUX0"/>
<dbReference type="EMBL" id="ACMP01000072">
    <property type="protein sequence ID" value="EEL70598.1"/>
    <property type="molecule type" value="Genomic_DNA"/>
</dbReference>
<comment type="caution">
    <text evidence="1">The sequence shown here is derived from an EMBL/GenBank/DDBJ whole genome shotgun (WGS) entry which is preliminary data.</text>
</comment>
<dbReference type="Proteomes" id="UP000001753">
    <property type="component" value="Chromosome"/>
</dbReference>
<dbReference type="HOGENOM" id="CLU_3304235_0_0_9"/>
<proteinExistence type="predicted"/>
<organism evidence="1">
    <name type="scientific">Bacillus mycoides</name>
    <dbReference type="NCBI Taxonomy" id="1405"/>
    <lineage>
        <taxon>Bacteria</taxon>
        <taxon>Bacillati</taxon>
        <taxon>Bacillota</taxon>
        <taxon>Bacilli</taxon>
        <taxon>Bacillales</taxon>
        <taxon>Bacillaceae</taxon>
        <taxon>Bacillus</taxon>
        <taxon>Bacillus cereus group</taxon>
    </lineage>
</organism>
<sequence>MFINQHNVQEIGFSLVEIYLAYNGHIFSRITEEYIENAT</sequence>
<evidence type="ECO:0000313" key="1">
    <source>
        <dbReference type="EMBL" id="EEL70598.1"/>
    </source>
</evidence>
<protein>
    <submittedName>
        <fullName evidence="1">Uncharacterized protein</fullName>
    </submittedName>
</protein>